<dbReference type="RefSeq" id="WP_345221075.1">
    <property type="nucleotide sequence ID" value="NZ_BAAAXE010000013.1"/>
</dbReference>
<evidence type="ECO:0000256" key="1">
    <source>
        <dbReference type="SAM" id="Phobius"/>
    </source>
</evidence>
<keyword evidence="1" id="KW-1133">Transmembrane helix</keyword>
<reference evidence="3 4" key="1">
    <citation type="submission" date="2024-09" db="EMBL/GenBank/DDBJ databases">
        <authorList>
            <person name="Sun Q."/>
            <person name="Mori K."/>
        </authorList>
    </citation>
    <scope>NUCLEOTIDE SEQUENCE [LARGE SCALE GENOMIC DNA]</scope>
    <source>
        <strain evidence="3 4">JCM 4362</strain>
    </source>
</reference>
<dbReference type="EMBL" id="JBHMCR010000004">
    <property type="protein sequence ID" value="MFB9519552.1"/>
    <property type="molecule type" value="Genomic_DNA"/>
</dbReference>
<feature type="transmembrane region" description="Helical" evidence="1">
    <location>
        <begin position="29"/>
        <end position="51"/>
    </location>
</feature>
<keyword evidence="1" id="KW-0472">Membrane</keyword>
<evidence type="ECO:0000313" key="4">
    <source>
        <dbReference type="Proteomes" id="UP001589718"/>
    </source>
</evidence>
<organism evidence="3 4">
    <name type="scientific">Streptomyces cremeus</name>
    <dbReference type="NCBI Taxonomy" id="66881"/>
    <lineage>
        <taxon>Bacteria</taxon>
        <taxon>Bacillati</taxon>
        <taxon>Actinomycetota</taxon>
        <taxon>Actinomycetes</taxon>
        <taxon>Kitasatosporales</taxon>
        <taxon>Streptomycetaceae</taxon>
        <taxon>Streptomyces</taxon>
    </lineage>
</organism>
<dbReference type="Pfam" id="PF20059">
    <property type="entry name" value="DUF6458"/>
    <property type="match status" value="1"/>
</dbReference>
<accession>A0ABV5P8P1</accession>
<feature type="domain" description="DUF6458" evidence="2">
    <location>
        <begin position="1"/>
        <end position="55"/>
    </location>
</feature>
<evidence type="ECO:0000313" key="3">
    <source>
        <dbReference type="EMBL" id="MFB9519552.1"/>
    </source>
</evidence>
<name>A0ABV5P8P1_STRCM</name>
<gene>
    <name evidence="3" type="ORF">ACFFTU_06310</name>
</gene>
<protein>
    <submittedName>
        <fullName evidence="3">DUF6458 family protein</fullName>
    </submittedName>
</protein>
<sequence length="74" mass="8058">MGLGGCIVLVAVGAILTFATDWELESVNLDLVGVIMMLVGIIGIVVFTSVLKRRRGMIVPPVQGVVEDRDRRYE</sequence>
<dbReference type="Proteomes" id="UP001589718">
    <property type="component" value="Unassembled WGS sequence"/>
</dbReference>
<evidence type="ECO:0000259" key="2">
    <source>
        <dbReference type="Pfam" id="PF20059"/>
    </source>
</evidence>
<dbReference type="InterPro" id="IPR045597">
    <property type="entry name" value="DUF6458"/>
</dbReference>
<comment type="caution">
    <text evidence="3">The sequence shown here is derived from an EMBL/GenBank/DDBJ whole genome shotgun (WGS) entry which is preliminary data.</text>
</comment>
<keyword evidence="1" id="KW-0812">Transmembrane</keyword>
<proteinExistence type="predicted"/>
<keyword evidence="4" id="KW-1185">Reference proteome</keyword>